<comment type="caution">
    <text evidence="2">The sequence shown here is derived from an EMBL/GenBank/DDBJ whole genome shotgun (WGS) entry which is preliminary data.</text>
</comment>
<dbReference type="EMBL" id="CAMXCT020000710">
    <property type="protein sequence ID" value="CAL1135744.1"/>
    <property type="molecule type" value="Genomic_DNA"/>
</dbReference>
<evidence type="ECO:0000313" key="4">
    <source>
        <dbReference type="Proteomes" id="UP001152797"/>
    </source>
</evidence>
<dbReference type="Gene3D" id="2.60.120.920">
    <property type="match status" value="1"/>
</dbReference>
<evidence type="ECO:0000313" key="3">
    <source>
        <dbReference type="EMBL" id="CAL1135744.1"/>
    </source>
</evidence>
<dbReference type="EMBL" id="CAMXCT030000710">
    <property type="protein sequence ID" value="CAL4769681.1"/>
    <property type="molecule type" value="Genomic_DNA"/>
</dbReference>
<gene>
    <name evidence="2" type="ORF">C1SCF055_LOCUS10072</name>
</gene>
<dbReference type="Proteomes" id="UP001152797">
    <property type="component" value="Unassembled WGS sequence"/>
</dbReference>
<reference evidence="3" key="2">
    <citation type="submission" date="2024-04" db="EMBL/GenBank/DDBJ databases">
        <authorList>
            <person name="Chen Y."/>
            <person name="Shah S."/>
            <person name="Dougan E. K."/>
            <person name="Thang M."/>
            <person name="Chan C."/>
        </authorList>
    </citation>
    <scope>NUCLEOTIDE SEQUENCE [LARGE SCALE GENOMIC DNA]</scope>
</reference>
<accession>A0A9P1FM47</accession>
<protein>
    <submittedName>
        <fullName evidence="2">Uncharacterized protein</fullName>
    </submittedName>
</protein>
<dbReference type="InterPro" id="IPR043136">
    <property type="entry name" value="B30.2/SPRY_sf"/>
</dbReference>
<keyword evidence="4" id="KW-1185">Reference proteome</keyword>
<organism evidence="2">
    <name type="scientific">Cladocopium goreaui</name>
    <dbReference type="NCBI Taxonomy" id="2562237"/>
    <lineage>
        <taxon>Eukaryota</taxon>
        <taxon>Sar</taxon>
        <taxon>Alveolata</taxon>
        <taxon>Dinophyceae</taxon>
        <taxon>Suessiales</taxon>
        <taxon>Symbiodiniaceae</taxon>
        <taxon>Cladocopium</taxon>
    </lineage>
</organism>
<proteinExistence type="predicted"/>
<evidence type="ECO:0000256" key="1">
    <source>
        <dbReference type="SAM" id="MobiDB-lite"/>
    </source>
</evidence>
<dbReference type="EMBL" id="CAMXCT010000710">
    <property type="protein sequence ID" value="CAI3982369.1"/>
    <property type="molecule type" value="Genomic_DNA"/>
</dbReference>
<sequence length="485" mass="53393">MCVVSQRAELGDVCVETLLKEDSATFIMEPSQLMLLAVSANLCRQIRRSSSDLEGQTMEMAFQHGLPAHAVSRSANSKIRAFCEACTERDLFRNGEVTCIQACQRGDGTRFVAYQLFHSCQVQGRCLVLCVQLELCEGDRPDMKMNLVQFHEEARVQLLQALKCLGSPLSLEPPILDEKDVGFRFYGVRLQEQSMLLDKGRSCQRREFDVLPRGAQVFGDRPIQPEAGGLRFAVRVEAASKAFCGLPFLGFTRQVPSDCPTLYPDVATNMAQSLLVGGDGGASARDQLSHFKSGFRAPPQHEVQTFSLQPDLPRNKRQAPAEPNVGDILECRYTSAGLLQMFLNDQKLMDFDTGRPLHPDVAHYAVVDVAFAAYRLSLVPPTQPFPMERSCSSGKSPESTCCDDEESIDLDPLGTPGPIAVGPREFLRWQSNSCAWSMTTMTTMATKPSMELDGSPTGSNGRLLQLACVFAVVAAGLALRPAWRR</sequence>
<feature type="compositionally biased region" description="Polar residues" evidence="1">
    <location>
        <begin position="390"/>
        <end position="399"/>
    </location>
</feature>
<name>A0A9P1FM47_9DINO</name>
<evidence type="ECO:0000313" key="2">
    <source>
        <dbReference type="EMBL" id="CAI3982369.1"/>
    </source>
</evidence>
<dbReference type="AlphaFoldDB" id="A0A9P1FM47"/>
<dbReference type="OrthoDB" id="10324808at2759"/>
<reference evidence="2" key="1">
    <citation type="submission" date="2022-10" db="EMBL/GenBank/DDBJ databases">
        <authorList>
            <person name="Chen Y."/>
            <person name="Dougan E. K."/>
            <person name="Chan C."/>
            <person name="Rhodes N."/>
            <person name="Thang M."/>
        </authorList>
    </citation>
    <scope>NUCLEOTIDE SEQUENCE</scope>
</reference>
<feature type="region of interest" description="Disordered" evidence="1">
    <location>
        <begin position="386"/>
        <end position="415"/>
    </location>
</feature>